<keyword evidence="3" id="KW-1185">Reference proteome</keyword>
<dbReference type="InParanoid" id="L9KRT2"/>
<dbReference type="PANTHER" id="PTHR34251">
    <property type="entry name" value="LEUCINE-, GLUTAMATE- AND LYSINE-RICH PROTEIN 1"/>
    <property type="match status" value="1"/>
</dbReference>
<gene>
    <name evidence="2" type="ORF">TREES_T100009855</name>
</gene>
<dbReference type="InterPro" id="IPR038799">
    <property type="entry name" value="LEKR1"/>
</dbReference>
<dbReference type="PANTHER" id="PTHR34251:SF1">
    <property type="entry name" value="LEUCINE, GLUTAMATE AND LYSINE RICH 1"/>
    <property type="match status" value="1"/>
</dbReference>
<keyword evidence="1" id="KW-0175">Coiled coil</keyword>
<evidence type="ECO:0000256" key="1">
    <source>
        <dbReference type="SAM" id="Coils"/>
    </source>
</evidence>
<reference evidence="3" key="2">
    <citation type="journal article" date="2013" name="Nat. Commun.">
        <title>Genome of the Chinese tree shrew.</title>
        <authorList>
            <person name="Fan Y."/>
            <person name="Huang Z.Y."/>
            <person name="Cao C.C."/>
            <person name="Chen C.S."/>
            <person name="Chen Y.X."/>
            <person name="Fan D.D."/>
            <person name="He J."/>
            <person name="Hou H.L."/>
            <person name="Hu L."/>
            <person name="Hu X.T."/>
            <person name="Jiang X.T."/>
            <person name="Lai R."/>
            <person name="Lang Y.S."/>
            <person name="Liang B."/>
            <person name="Liao S.G."/>
            <person name="Mu D."/>
            <person name="Ma Y.Y."/>
            <person name="Niu Y.Y."/>
            <person name="Sun X.Q."/>
            <person name="Xia J.Q."/>
            <person name="Xiao J."/>
            <person name="Xiong Z.Q."/>
            <person name="Xu L."/>
            <person name="Yang L."/>
            <person name="Zhang Y."/>
            <person name="Zhao W."/>
            <person name="Zhao X.D."/>
            <person name="Zheng Y.T."/>
            <person name="Zhou J.M."/>
            <person name="Zhu Y.B."/>
            <person name="Zhang G.J."/>
            <person name="Wang J."/>
            <person name="Yao Y.G."/>
        </authorList>
    </citation>
    <scope>NUCLEOTIDE SEQUENCE [LARGE SCALE GENOMIC DNA]</scope>
</reference>
<evidence type="ECO:0000313" key="3">
    <source>
        <dbReference type="Proteomes" id="UP000011518"/>
    </source>
</evidence>
<accession>L9KRT2</accession>
<dbReference type="AlphaFoldDB" id="L9KRT2"/>
<reference evidence="3" key="1">
    <citation type="submission" date="2012-07" db="EMBL/GenBank/DDBJ databases">
        <title>Genome of the Chinese tree shrew, a rising model animal genetically related to primates.</title>
        <authorList>
            <person name="Zhang G."/>
            <person name="Fan Y."/>
            <person name="Yao Y."/>
            <person name="Huang Z."/>
        </authorList>
    </citation>
    <scope>NUCLEOTIDE SEQUENCE [LARGE SCALE GENOMIC DNA]</scope>
</reference>
<dbReference type="Proteomes" id="UP000011518">
    <property type="component" value="Unassembled WGS sequence"/>
</dbReference>
<evidence type="ECO:0000313" key="2">
    <source>
        <dbReference type="EMBL" id="ELW65194.1"/>
    </source>
</evidence>
<proteinExistence type="predicted"/>
<feature type="coiled-coil region" evidence="1">
    <location>
        <begin position="3"/>
        <end position="30"/>
    </location>
</feature>
<feature type="coiled-coil region" evidence="1">
    <location>
        <begin position="133"/>
        <end position="181"/>
    </location>
</feature>
<name>L9KRT2_TUPCH</name>
<protein>
    <submittedName>
        <fullName evidence="2">Uncharacterized protein</fullName>
    </submittedName>
</protein>
<organism evidence="2 3">
    <name type="scientific">Tupaia chinensis</name>
    <name type="common">Chinese tree shrew</name>
    <name type="synonym">Tupaia belangeri chinensis</name>
    <dbReference type="NCBI Taxonomy" id="246437"/>
    <lineage>
        <taxon>Eukaryota</taxon>
        <taxon>Metazoa</taxon>
        <taxon>Chordata</taxon>
        <taxon>Craniata</taxon>
        <taxon>Vertebrata</taxon>
        <taxon>Euteleostomi</taxon>
        <taxon>Mammalia</taxon>
        <taxon>Eutheria</taxon>
        <taxon>Euarchontoglires</taxon>
        <taxon>Scandentia</taxon>
        <taxon>Tupaiidae</taxon>
        <taxon>Tupaia</taxon>
    </lineage>
</organism>
<dbReference type="STRING" id="246437.L9KRT2"/>
<sequence>MQLKSQENEFQRVQKELNHLQHELKIKQRQSQVSSQKLLEYKYFWNKTLTLLTFTKRELTSIKNEVYDNFQNWTSLKGEVFLQIKSITETALTEIDILNKSLAVSHRSKVCLEEEMKNLKLLSDAAILRSQQIQTSKQQEVNLQIRCQDLQKEVLDLQCQVEALGLKLQNAVMEMDSYKERLM</sequence>
<dbReference type="EMBL" id="KB320701">
    <property type="protein sequence ID" value="ELW65194.1"/>
    <property type="molecule type" value="Genomic_DNA"/>
</dbReference>